<comment type="subcellular location">
    <subcellularLocation>
        <location evidence="1">Cell inner membrane</location>
        <topology evidence="1">Single-pass type II membrane protein</topology>
    </subcellularLocation>
</comment>
<keyword evidence="19 28" id="KW-0472">Membrane</keyword>
<evidence type="ECO:0000256" key="20">
    <source>
        <dbReference type="ARBA" id="ARBA00023251"/>
    </source>
</evidence>
<evidence type="ECO:0000313" key="33">
    <source>
        <dbReference type="Proteomes" id="UP000285575"/>
    </source>
</evidence>
<keyword evidence="8" id="KW-0997">Cell inner membrane</keyword>
<evidence type="ECO:0000256" key="4">
    <source>
        <dbReference type="ARBA" id="ARBA00007739"/>
    </source>
</evidence>
<dbReference type="OrthoDB" id="9766909at2"/>
<feature type="transmembrane region" description="Helical" evidence="28">
    <location>
        <begin position="12"/>
        <end position="38"/>
    </location>
</feature>
<comment type="pathway">
    <text evidence="26">Glycan biosynthesis.</text>
</comment>
<evidence type="ECO:0000256" key="11">
    <source>
        <dbReference type="ARBA" id="ARBA00022676"/>
    </source>
</evidence>
<dbReference type="PANTHER" id="PTHR32282:SF27">
    <property type="entry name" value="PENICILLIN-BINDING PROTEIN 1A"/>
    <property type="match status" value="1"/>
</dbReference>
<evidence type="ECO:0000256" key="28">
    <source>
        <dbReference type="SAM" id="Phobius"/>
    </source>
</evidence>
<dbReference type="NCBIfam" id="TIGR02074">
    <property type="entry name" value="PBP_1a_fam"/>
    <property type="match status" value="1"/>
</dbReference>
<evidence type="ECO:0000256" key="13">
    <source>
        <dbReference type="ARBA" id="ARBA00022692"/>
    </source>
</evidence>
<evidence type="ECO:0000256" key="8">
    <source>
        <dbReference type="ARBA" id="ARBA00022519"/>
    </source>
</evidence>
<dbReference type="Gene3D" id="1.10.3810.10">
    <property type="entry name" value="Biosynthetic peptidoglycan transglycosylase-like"/>
    <property type="match status" value="1"/>
</dbReference>
<dbReference type="Pfam" id="PF17092">
    <property type="entry name" value="PCB_OB"/>
    <property type="match status" value="1"/>
</dbReference>
<dbReference type="EC" id="3.4.16.4" evidence="5"/>
<comment type="similarity">
    <text evidence="4">In the N-terminal section; belongs to the glycosyltransferase 51 family.</text>
</comment>
<evidence type="ECO:0000256" key="22">
    <source>
        <dbReference type="ARBA" id="ARBA00023316"/>
    </source>
</evidence>
<dbReference type="InterPro" id="IPR012338">
    <property type="entry name" value="Beta-lactam/transpept-like"/>
</dbReference>
<comment type="pathway">
    <text evidence="2">Cell wall biogenesis; peptidoglycan biosynthesis.</text>
</comment>
<evidence type="ECO:0000256" key="21">
    <source>
        <dbReference type="ARBA" id="ARBA00023268"/>
    </source>
</evidence>
<evidence type="ECO:0000256" key="26">
    <source>
        <dbReference type="ARBA" id="ARBA00060592"/>
    </source>
</evidence>
<comment type="caution">
    <text evidence="32">The sequence shown here is derived from an EMBL/GenBank/DDBJ whole genome shotgun (WGS) entry which is preliminary data.</text>
</comment>
<keyword evidence="22" id="KW-0961">Cell wall biogenesis/degradation</keyword>
<evidence type="ECO:0000256" key="2">
    <source>
        <dbReference type="ARBA" id="ARBA00004752"/>
    </source>
</evidence>
<keyword evidence="33" id="KW-1185">Reference proteome</keyword>
<evidence type="ECO:0000256" key="1">
    <source>
        <dbReference type="ARBA" id="ARBA00004249"/>
    </source>
</evidence>
<name>A0A437RLV8_9BURK</name>
<evidence type="ECO:0000259" key="31">
    <source>
        <dbReference type="Pfam" id="PF17092"/>
    </source>
</evidence>
<keyword evidence="20" id="KW-0046">Antibiotic resistance</keyword>
<dbReference type="InterPro" id="IPR012340">
    <property type="entry name" value="NA-bd_OB-fold"/>
</dbReference>
<evidence type="ECO:0000256" key="25">
    <source>
        <dbReference type="ARBA" id="ARBA00049902"/>
    </source>
</evidence>
<comment type="catalytic activity">
    <reaction evidence="23">
        <text>Preferential cleavage: (Ac)2-L-Lys-D-Ala-|-D-Ala. Also transpeptidation of peptidyl-alanyl moieties that are N-acyl substituents of D-alanine.</text>
        <dbReference type="EC" id="3.4.16.4"/>
    </reaction>
</comment>
<evidence type="ECO:0000259" key="29">
    <source>
        <dbReference type="Pfam" id="PF00905"/>
    </source>
</evidence>
<dbReference type="InterPro" id="IPR036950">
    <property type="entry name" value="PBP_transglycosylase"/>
</dbReference>
<evidence type="ECO:0000256" key="18">
    <source>
        <dbReference type="ARBA" id="ARBA00022989"/>
    </source>
</evidence>
<dbReference type="GO" id="GO:0009252">
    <property type="term" value="P:peptidoglycan biosynthetic process"/>
    <property type="evidence" value="ECO:0007669"/>
    <property type="project" value="UniProtKB-UniPathway"/>
</dbReference>
<keyword evidence="21" id="KW-0511">Multifunctional enzyme</keyword>
<evidence type="ECO:0000259" key="30">
    <source>
        <dbReference type="Pfam" id="PF00912"/>
    </source>
</evidence>
<reference evidence="32 33" key="1">
    <citation type="submission" date="2019-01" db="EMBL/GenBank/DDBJ databases">
        <authorList>
            <person name="Chen W.-M."/>
        </authorList>
    </citation>
    <scope>NUCLEOTIDE SEQUENCE [LARGE SCALE GENOMIC DNA]</scope>
    <source>
        <strain evidence="32 33">KYPY4</strain>
    </source>
</reference>
<keyword evidence="11" id="KW-0328">Glycosyltransferase</keyword>
<protein>
    <recommendedName>
        <fullName evidence="6">Penicillin-binding protein 1A</fullName>
        <ecNumber evidence="24">2.4.99.28</ecNumber>
        <ecNumber evidence="5">3.4.16.4</ecNumber>
    </recommendedName>
</protein>
<evidence type="ECO:0000256" key="12">
    <source>
        <dbReference type="ARBA" id="ARBA00022679"/>
    </source>
</evidence>
<keyword evidence="14" id="KW-0378">Hydrolase</keyword>
<dbReference type="Gene3D" id="3.40.710.10">
    <property type="entry name" value="DD-peptidase/beta-lactamase superfamily"/>
    <property type="match status" value="2"/>
</dbReference>
<keyword evidence="7" id="KW-1003">Cell membrane</keyword>
<feature type="domain" description="Glycosyl transferase family 51" evidence="30">
    <location>
        <begin position="64"/>
        <end position="238"/>
    </location>
</feature>
<comment type="similarity">
    <text evidence="3">In the C-terminal section; belongs to the transpeptidase family.</text>
</comment>
<dbReference type="GO" id="GO:0006508">
    <property type="term" value="P:proteolysis"/>
    <property type="evidence" value="ECO:0007669"/>
    <property type="project" value="UniProtKB-KW"/>
</dbReference>
<dbReference type="Proteomes" id="UP000285575">
    <property type="component" value="Unassembled WGS sequence"/>
</dbReference>
<dbReference type="InterPro" id="IPR050396">
    <property type="entry name" value="Glycosyltr_51/Transpeptidase"/>
</dbReference>
<dbReference type="GO" id="GO:0008360">
    <property type="term" value="P:regulation of cell shape"/>
    <property type="evidence" value="ECO:0007669"/>
    <property type="project" value="UniProtKB-KW"/>
</dbReference>
<dbReference type="FunFam" id="1.10.3810.10:FF:000003">
    <property type="entry name" value="Penicillin-binding protein 1a"/>
    <property type="match status" value="1"/>
</dbReference>
<dbReference type="AlphaFoldDB" id="A0A437RLV8"/>
<dbReference type="Pfam" id="PF00912">
    <property type="entry name" value="Transgly"/>
    <property type="match status" value="1"/>
</dbReference>
<keyword evidence="16" id="KW-0735">Signal-anchor</keyword>
<keyword evidence="18 28" id="KW-1133">Transmembrane helix</keyword>
<dbReference type="GO" id="GO:0008658">
    <property type="term" value="F:penicillin binding"/>
    <property type="evidence" value="ECO:0007669"/>
    <property type="project" value="InterPro"/>
</dbReference>
<dbReference type="GO" id="GO:0046677">
    <property type="term" value="P:response to antibiotic"/>
    <property type="evidence" value="ECO:0007669"/>
    <property type="project" value="UniProtKB-KW"/>
</dbReference>
<evidence type="ECO:0000256" key="9">
    <source>
        <dbReference type="ARBA" id="ARBA00022645"/>
    </source>
</evidence>
<dbReference type="EMBL" id="SACR01000002">
    <property type="protein sequence ID" value="RVU47796.1"/>
    <property type="molecule type" value="Genomic_DNA"/>
</dbReference>
<evidence type="ECO:0000256" key="15">
    <source>
        <dbReference type="ARBA" id="ARBA00022960"/>
    </source>
</evidence>
<keyword evidence="10" id="KW-0645">Protease</keyword>
<evidence type="ECO:0000256" key="16">
    <source>
        <dbReference type="ARBA" id="ARBA00022968"/>
    </source>
</evidence>
<evidence type="ECO:0000256" key="17">
    <source>
        <dbReference type="ARBA" id="ARBA00022984"/>
    </source>
</evidence>
<evidence type="ECO:0000256" key="14">
    <source>
        <dbReference type="ARBA" id="ARBA00022801"/>
    </source>
</evidence>
<evidence type="ECO:0000256" key="5">
    <source>
        <dbReference type="ARBA" id="ARBA00012448"/>
    </source>
</evidence>
<dbReference type="SUPFAM" id="SSF56601">
    <property type="entry name" value="beta-lactamase/transpeptidase-like"/>
    <property type="match status" value="1"/>
</dbReference>
<proteinExistence type="inferred from homology"/>
<evidence type="ECO:0000313" key="32">
    <source>
        <dbReference type="EMBL" id="RVU47796.1"/>
    </source>
</evidence>
<dbReference type="GO" id="GO:0008955">
    <property type="term" value="F:peptidoglycan glycosyltransferase activity"/>
    <property type="evidence" value="ECO:0007669"/>
    <property type="project" value="UniProtKB-EC"/>
</dbReference>
<evidence type="ECO:0000256" key="7">
    <source>
        <dbReference type="ARBA" id="ARBA00022475"/>
    </source>
</evidence>
<keyword evidence="13 28" id="KW-0812">Transmembrane</keyword>
<dbReference type="InterPro" id="IPR023346">
    <property type="entry name" value="Lysozyme-like_dom_sf"/>
</dbReference>
<dbReference type="GO" id="GO:0005886">
    <property type="term" value="C:plasma membrane"/>
    <property type="evidence" value="ECO:0007669"/>
    <property type="project" value="UniProtKB-SubCell"/>
</dbReference>
<evidence type="ECO:0000256" key="10">
    <source>
        <dbReference type="ARBA" id="ARBA00022670"/>
    </source>
</evidence>
<evidence type="ECO:0000256" key="23">
    <source>
        <dbReference type="ARBA" id="ARBA00034000"/>
    </source>
</evidence>
<dbReference type="EC" id="2.4.99.28" evidence="24"/>
<sequence>MRELRQRPAGLVVLGTLALLAGLAVLAVLVLSLLTLWWSFDLPPLDKAVDYRPRQHLQVLAADGSEIAQFGSERRVFVPIAQTPQALKQAVLAVEDAGFYEHEGISWKGVVRAVWSNLTGGIGGGASTITQQVSRTFFLSTQRTLERKVKEALIARQLEKTLSKDEILELYLNQIYLGQRAYGYGAAAQVYFGKPLSQLNLAESAMLAGLQQNPIYANPINNAAAATKRQRWVLERMQRTGAITEAQEAEALATKLVYRKPAFVDVQAQHVAEMARRAVVERLGEKAYTEGVRVYTSLVADDQRAAHAALRRALLAHERRQPWRGPEGFEALPADPEEAARAAGLALKDGRDDDDLRLAIVLAASPRELVAQVVSGERVTLRGDALRWVQAALAPGAPQNLALRRGSIVRLLAQPARPDAEGKPTPASWTLAQWPQAEGAYVALDPTTGRIRALVGGFSFTRNQFNRVTSAWRQPGSSFKPFLYSAALEQGVMPETLVNDAPLIDAAGNASPGLRPGNWNPQNSDGRFDGEISVREGLVRSKNLVSIRVLDHIGMSAARQWITRFGFELNRHPNNLTLALGTGSVTPLQMAAAYAVFANGGHRVTPVLIEKIVDAKGQVIFEAPPPVPLDGSTRAIPARNAFLTNTLMRDVTARGTAARAQGALGRSDVYGKTGTTNDAVDAWFAGWGPGVAAVAWIGHDEPRSLGERESGGGLALPVWIDALARSLRGVNFQPLYQPDDVVAIDGDWRYVEFEAGGFVVKVGEPEVPPPSEPAASGVAPAGAASAPAAAASGR</sequence>
<dbReference type="SUPFAM" id="SSF53955">
    <property type="entry name" value="Lysozyme-like"/>
    <property type="match status" value="1"/>
</dbReference>
<evidence type="ECO:0000256" key="27">
    <source>
        <dbReference type="SAM" id="MobiDB-lite"/>
    </source>
</evidence>
<dbReference type="GO" id="GO:0009002">
    <property type="term" value="F:serine-type D-Ala-D-Ala carboxypeptidase activity"/>
    <property type="evidence" value="ECO:0007669"/>
    <property type="project" value="UniProtKB-EC"/>
</dbReference>
<dbReference type="GO" id="GO:0071555">
    <property type="term" value="P:cell wall organization"/>
    <property type="evidence" value="ECO:0007669"/>
    <property type="project" value="UniProtKB-KW"/>
</dbReference>
<feature type="region of interest" description="Disordered" evidence="27">
    <location>
        <begin position="764"/>
        <end position="794"/>
    </location>
</feature>
<organism evidence="32 33">
    <name type="scientific">Rubrivivax rivuli</name>
    <dbReference type="NCBI Taxonomy" id="1862385"/>
    <lineage>
        <taxon>Bacteria</taxon>
        <taxon>Pseudomonadati</taxon>
        <taxon>Pseudomonadota</taxon>
        <taxon>Betaproteobacteria</taxon>
        <taxon>Burkholderiales</taxon>
        <taxon>Sphaerotilaceae</taxon>
        <taxon>Rubrivivax</taxon>
    </lineage>
</organism>
<evidence type="ECO:0000256" key="3">
    <source>
        <dbReference type="ARBA" id="ARBA00007090"/>
    </source>
</evidence>
<dbReference type="Pfam" id="PF00905">
    <property type="entry name" value="Transpeptidase"/>
    <property type="match status" value="1"/>
</dbReference>
<gene>
    <name evidence="32" type="ORF">EOE66_05370</name>
</gene>
<dbReference type="UniPathway" id="UPA00219"/>
<dbReference type="Gene3D" id="2.40.50.140">
    <property type="entry name" value="Nucleic acid-binding proteins"/>
    <property type="match status" value="1"/>
</dbReference>
<keyword evidence="15" id="KW-0133">Cell shape</keyword>
<evidence type="ECO:0000256" key="24">
    <source>
        <dbReference type="ARBA" id="ARBA00044770"/>
    </source>
</evidence>
<feature type="compositionally biased region" description="Low complexity" evidence="27">
    <location>
        <begin position="773"/>
        <end position="794"/>
    </location>
</feature>
<dbReference type="InterPro" id="IPR031376">
    <property type="entry name" value="PCB_OB"/>
</dbReference>
<evidence type="ECO:0000256" key="6">
    <source>
        <dbReference type="ARBA" id="ARBA00018638"/>
    </source>
</evidence>
<comment type="catalytic activity">
    <reaction evidence="25">
        <text>[GlcNAc-(1-&gt;4)-Mur2Ac(oyl-L-Ala-gamma-D-Glu-L-Lys-D-Ala-D-Ala)](n)-di-trans,octa-cis-undecaprenyl diphosphate + beta-D-GlcNAc-(1-&gt;4)-Mur2Ac(oyl-L-Ala-gamma-D-Glu-L-Lys-D-Ala-D-Ala)-di-trans,octa-cis-undecaprenyl diphosphate = [GlcNAc-(1-&gt;4)-Mur2Ac(oyl-L-Ala-gamma-D-Glu-L-Lys-D-Ala-D-Ala)](n+1)-di-trans,octa-cis-undecaprenyl diphosphate + di-trans,octa-cis-undecaprenyl diphosphate + H(+)</text>
        <dbReference type="Rhea" id="RHEA:23708"/>
        <dbReference type="Rhea" id="RHEA-COMP:9602"/>
        <dbReference type="Rhea" id="RHEA-COMP:9603"/>
        <dbReference type="ChEBI" id="CHEBI:15378"/>
        <dbReference type="ChEBI" id="CHEBI:58405"/>
        <dbReference type="ChEBI" id="CHEBI:60033"/>
        <dbReference type="ChEBI" id="CHEBI:78435"/>
        <dbReference type="EC" id="2.4.99.28"/>
    </reaction>
</comment>
<feature type="domain" description="Penicillin-binding protein transpeptidase" evidence="29">
    <location>
        <begin position="439"/>
        <end position="689"/>
    </location>
</feature>
<dbReference type="PANTHER" id="PTHR32282">
    <property type="entry name" value="BINDING PROTEIN TRANSPEPTIDASE, PUTATIVE-RELATED"/>
    <property type="match status" value="1"/>
</dbReference>
<accession>A0A437RLV8</accession>
<dbReference type="InterPro" id="IPR001460">
    <property type="entry name" value="PCN-bd_Tpept"/>
</dbReference>
<keyword evidence="9" id="KW-0121">Carboxypeptidase</keyword>
<feature type="domain" description="Penicillin-binding protein OB-like" evidence="31">
    <location>
        <begin position="323"/>
        <end position="437"/>
    </location>
</feature>
<dbReference type="GO" id="GO:0030288">
    <property type="term" value="C:outer membrane-bounded periplasmic space"/>
    <property type="evidence" value="ECO:0007669"/>
    <property type="project" value="TreeGrafter"/>
</dbReference>
<dbReference type="InterPro" id="IPR001264">
    <property type="entry name" value="Glyco_trans_51"/>
</dbReference>
<keyword evidence="17" id="KW-0573">Peptidoglycan synthesis</keyword>
<keyword evidence="12" id="KW-0808">Transferase</keyword>
<evidence type="ECO:0000256" key="19">
    <source>
        <dbReference type="ARBA" id="ARBA00023136"/>
    </source>
</evidence>